<reference evidence="2 3" key="1">
    <citation type="submission" date="2019-07" db="EMBL/GenBank/DDBJ databases">
        <title>Whole genome shotgun sequence of Rhodospirillum oryzae NBRC 107573.</title>
        <authorList>
            <person name="Hosoyama A."/>
            <person name="Uohara A."/>
            <person name="Ohji S."/>
            <person name="Ichikawa N."/>
        </authorList>
    </citation>
    <scope>NUCLEOTIDE SEQUENCE [LARGE SCALE GENOMIC DNA]</scope>
    <source>
        <strain evidence="2 3">NBRC 107573</strain>
    </source>
</reference>
<feature type="region of interest" description="Disordered" evidence="1">
    <location>
        <begin position="1"/>
        <end position="22"/>
    </location>
</feature>
<evidence type="ECO:0000313" key="2">
    <source>
        <dbReference type="EMBL" id="GEO82313.1"/>
    </source>
</evidence>
<name>A0A512HA30_9PROT</name>
<dbReference type="AlphaFoldDB" id="A0A512HA30"/>
<dbReference type="RefSeq" id="WP_147164327.1">
    <property type="nucleotide sequence ID" value="NZ_BJZO01000070.1"/>
</dbReference>
<organism evidence="2 3">
    <name type="scientific">Pararhodospirillum oryzae</name>
    <dbReference type="NCBI Taxonomy" id="478448"/>
    <lineage>
        <taxon>Bacteria</taxon>
        <taxon>Pseudomonadati</taxon>
        <taxon>Pseudomonadota</taxon>
        <taxon>Alphaproteobacteria</taxon>
        <taxon>Rhodospirillales</taxon>
        <taxon>Rhodospirillaceae</taxon>
        <taxon>Pararhodospirillum</taxon>
    </lineage>
</organism>
<keyword evidence="3" id="KW-1185">Reference proteome</keyword>
<evidence type="ECO:0000313" key="3">
    <source>
        <dbReference type="Proteomes" id="UP000321567"/>
    </source>
</evidence>
<feature type="compositionally biased region" description="Polar residues" evidence="1">
    <location>
        <begin position="10"/>
        <end position="21"/>
    </location>
</feature>
<gene>
    <name evidence="2" type="ORF">ROR02_24440</name>
</gene>
<proteinExistence type="predicted"/>
<evidence type="ECO:0000256" key="1">
    <source>
        <dbReference type="SAM" id="MobiDB-lite"/>
    </source>
</evidence>
<sequence length="73" mass="7606">MATVPLPSARTVTNGSISTPSVHPAKGAAEWWVANSVNVFQGILDPFARESGAGPDKTVVLLLDNAGWHHGPC</sequence>
<dbReference type="EMBL" id="BJZO01000070">
    <property type="protein sequence ID" value="GEO82313.1"/>
    <property type="molecule type" value="Genomic_DNA"/>
</dbReference>
<evidence type="ECO:0008006" key="4">
    <source>
        <dbReference type="Google" id="ProtNLM"/>
    </source>
</evidence>
<dbReference type="OrthoDB" id="2375382at2"/>
<comment type="caution">
    <text evidence="2">The sequence shown here is derived from an EMBL/GenBank/DDBJ whole genome shotgun (WGS) entry which is preliminary data.</text>
</comment>
<accession>A0A512HA30</accession>
<dbReference type="Proteomes" id="UP000321567">
    <property type="component" value="Unassembled WGS sequence"/>
</dbReference>
<protein>
    <recommendedName>
        <fullName evidence="4">Tc1-like transposase DDE domain-containing protein</fullName>
    </recommendedName>
</protein>